<evidence type="ECO:0000256" key="4">
    <source>
        <dbReference type="ARBA" id="ARBA00022840"/>
    </source>
</evidence>
<dbReference type="GO" id="GO:0006542">
    <property type="term" value="P:glutamine biosynthetic process"/>
    <property type="evidence" value="ECO:0007669"/>
    <property type="project" value="TreeGrafter"/>
</dbReference>
<dbReference type="SUPFAM" id="SSF55931">
    <property type="entry name" value="Glutamine synthetase/guanido kinase"/>
    <property type="match status" value="1"/>
</dbReference>
<dbReference type="InterPro" id="IPR008146">
    <property type="entry name" value="Gln_synth_cat_dom"/>
</dbReference>
<protein>
    <recommendedName>
        <fullName evidence="1">glutamine synthetase</fullName>
        <ecNumber evidence="1">6.3.1.2</ecNumber>
    </recommendedName>
</protein>
<evidence type="ECO:0000259" key="6">
    <source>
        <dbReference type="PROSITE" id="PS51987"/>
    </source>
</evidence>
<dbReference type="GO" id="GO:0005524">
    <property type="term" value="F:ATP binding"/>
    <property type="evidence" value="ECO:0007669"/>
    <property type="project" value="UniProtKB-KW"/>
</dbReference>
<evidence type="ECO:0000256" key="3">
    <source>
        <dbReference type="ARBA" id="ARBA00022741"/>
    </source>
</evidence>
<dbReference type="PANTHER" id="PTHR20852:SF96">
    <property type="entry name" value="GLUTAMINE SYNTHETASE-RELATED"/>
    <property type="match status" value="1"/>
</dbReference>
<gene>
    <name evidence="7" type="ORF">CGOC_LOCUS8198</name>
</gene>
<dbReference type="GO" id="GO:0004356">
    <property type="term" value="F:glutamine synthetase activity"/>
    <property type="evidence" value="ECO:0007669"/>
    <property type="project" value="UniProtKB-EC"/>
</dbReference>
<dbReference type="EMBL" id="UYRV01029698">
    <property type="protein sequence ID" value="VDK83913.1"/>
    <property type="molecule type" value="Genomic_DNA"/>
</dbReference>
<dbReference type="PANTHER" id="PTHR20852">
    <property type="entry name" value="GLUTAMINE SYNTHETASE"/>
    <property type="match status" value="1"/>
</dbReference>
<evidence type="ECO:0000256" key="2">
    <source>
        <dbReference type="ARBA" id="ARBA00022598"/>
    </source>
</evidence>
<dbReference type="OrthoDB" id="1936100at2759"/>
<reference evidence="7 8" key="1">
    <citation type="submission" date="2018-11" db="EMBL/GenBank/DDBJ databases">
        <authorList>
            <consortium name="Pathogen Informatics"/>
        </authorList>
    </citation>
    <scope>NUCLEOTIDE SEQUENCE [LARGE SCALE GENOMIC DNA]</scope>
</reference>
<keyword evidence="2" id="KW-0436">Ligase</keyword>
<feature type="domain" description="GS catalytic" evidence="6">
    <location>
        <begin position="1"/>
        <end position="79"/>
    </location>
</feature>
<organism evidence="7 8">
    <name type="scientific">Cylicostephanus goldi</name>
    <name type="common">Nematode worm</name>
    <dbReference type="NCBI Taxonomy" id="71465"/>
    <lineage>
        <taxon>Eukaryota</taxon>
        <taxon>Metazoa</taxon>
        <taxon>Ecdysozoa</taxon>
        <taxon>Nematoda</taxon>
        <taxon>Chromadorea</taxon>
        <taxon>Rhabditida</taxon>
        <taxon>Rhabditina</taxon>
        <taxon>Rhabditomorpha</taxon>
        <taxon>Strongyloidea</taxon>
        <taxon>Strongylidae</taxon>
        <taxon>Cylicostephanus</taxon>
    </lineage>
</organism>
<dbReference type="GO" id="GO:0005737">
    <property type="term" value="C:cytoplasm"/>
    <property type="evidence" value="ECO:0007669"/>
    <property type="project" value="TreeGrafter"/>
</dbReference>
<evidence type="ECO:0000256" key="5">
    <source>
        <dbReference type="PROSITE-ProRule" id="PRU01331"/>
    </source>
</evidence>
<dbReference type="InterPro" id="IPR050292">
    <property type="entry name" value="Glutamine_Synthetase"/>
</dbReference>
<comment type="similarity">
    <text evidence="5">Belongs to the glutamine synthetase family.</text>
</comment>
<evidence type="ECO:0000313" key="8">
    <source>
        <dbReference type="Proteomes" id="UP000271889"/>
    </source>
</evidence>
<evidence type="ECO:0000313" key="7">
    <source>
        <dbReference type="EMBL" id="VDK83913.1"/>
    </source>
</evidence>
<dbReference type="PROSITE" id="PS51987">
    <property type="entry name" value="GS_CATALYTIC"/>
    <property type="match status" value="1"/>
</dbReference>
<keyword evidence="4" id="KW-0067">ATP-binding</keyword>
<name>A0A3P6TL18_CYLGO</name>
<dbReference type="AlphaFoldDB" id="A0A3P6TL18"/>
<keyword evidence="3" id="KW-0547">Nucleotide-binding</keyword>
<evidence type="ECO:0000256" key="1">
    <source>
        <dbReference type="ARBA" id="ARBA00012937"/>
    </source>
</evidence>
<keyword evidence="8" id="KW-1185">Reference proteome</keyword>
<accession>A0A3P6TL18</accession>
<dbReference type="Gene3D" id="3.30.590.10">
    <property type="entry name" value="Glutamine synthetase/guanido kinase, catalytic domain"/>
    <property type="match status" value="1"/>
</dbReference>
<dbReference type="EC" id="6.3.1.2" evidence="1"/>
<dbReference type="InterPro" id="IPR014746">
    <property type="entry name" value="Gln_synth/guanido_kin_cat_dom"/>
</dbReference>
<sequence length="79" mass="9108">MHPQYQSTAFQFFGLRLTGKHETSSYDKFNWGVANRAASVRLPRSVALNKKGYLEDRRPSSNCDPYQVTRMLAESILLR</sequence>
<dbReference type="Proteomes" id="UP000271889">
    <property type="component" value="Unassembled WGS sequence"/>
</dbReference>
<proteinExistence type="inferred from homology"/>